<comment type="caution">
    <text evidence="10">The sequence shown here is derived from an EMBL/GenBank/DDBJ whole genome shotgun (WGS) entry which is preliminary data.</text>
</comment>
<evidence type="ECO:0000313" key="11">
    <source>
        <dbReference type="Proteomes" id="UP000623250"/>
    </source>
</evidence>
<dbReference type="Pfam" id="PF00528">
    <property type="entry name" value="BPD_transp_1"/>
    <property type="match status" value="2"/>
</dbReference>
<keyword evidence="6 8" id="KW-1133">Transmembrane helix</keyword>
<dbReference type="Proteomes" id="UP000623250">
    <property type="component" value="Unassembled WGS sequence"/>
</dbReference>
<gene>
    <name evidence="10" type="ORF">JDN41_13430</name>
</gene>
<dbReference type="Gene3D" id="1.10.3720.10">
    <property type="entry name" value="MetI-like"/>
    <property type="match status" value="2"/>
</dbReference>
<dbReference type="SUPFAM" id="SSF161098">
    <property type="entry name" value="MetI-like"/>
    <property type="match status" value="2"/>
</dbReference>
<feature type="transmembrane region" description="Helical" evidence="8">
    <location>
        <begin position="121"/>
        <end position="139"/>
    </location>
</feature>
<organism evidence="10 11">
    <name type="scientific">Rhodomicrobium udaipurense</name>
    <dbReference type="NCBI Taxonomy" id="1202716"/>
    <lineage>
        <taxon>Bacteria</taxon>
        <taxon>Pseudomonadati</taxon>
        <taxon>Pseudomonadota</taxon>
        <taxon>Alphaproteobacteria</taxon>
        <taxon>Hyphomicrobiales</taxon>
        <taxon>Hyphomicrobiaceae</taxon>
        <taxon>Rhodomicrobium</taxon>
    </lineage>
</organism>
<feature type="transmembrane region" description="Helical" evidence="8">
    <location>
        <begin position="315"/>
        <end position="340"/>
    </location>
</feature>
<evidence type="ECO:0000256" key="2">
    <source>
        <dbReference type="ARBA" id="ARBA00022448"/>
    </source>
</evidence>
<dbReference type="CDD" id="cd06261">
    <property type="entry name" value="TM_PBP2"/>
    <property type="match status" value="2"/>
</dbReference>
<feature type="transmembrane region" description="Helical" evidence="8">
    <location>
        <begin position="221"/>
        <end position="239"/>
    </location>
</feature>
<dbReference type="PROSITE" id="PS50928">
    <property type="entry name" value="ABC_TM1"/>
    <property type="match status" value="2"/>
</dbReference>
<dbReference type="PANTHER" id="PTHR43357:SF3">
    <property type="entry name" value="FE(3+)-TRANSPORT SYSTEM PERMEASE PROTEIN FBPB 2"/>
    <property type="match status" value="1"/>
</dbReference>
<dbReference type="PANTHER" id="PTHR43357">
    <property type="entry name" value="INNER MEMBRANE ABC TRANSPORTER PERMEASE PROTEIN YDCV"/>
    <property type="match status" value="1"/>
</dbReference>
<comment type="subcellular location">
    <subcellularLocation>
        <location evidence="1">Cell inner membrane</location>
        <topology evidence="1">Multi-pass membrane protein</topology>
    </subcellularLocation>
    <subcellularLocation>
        <location evidence="8">Cell membrane</location>
        <topology evidence="8">Multi-pass membrane protein</topology>
    </subcellularLocation>
</comment>
<keyword evidence="3" id="KW-1003">Cell membrane</keyword>
<keyword evidence="7 8" id="KW-0472">Membrane</keyword>
<proteinExistence type="inferred from homology"/>
<evidence type="ECO:0000313" key="10">
    <source>
        <dbReference type="EMBL" id="MBJ7544552.1"/>
    </source>
</evidence>
<evidence type="ECO:0000256" key="4">
    <source>
        <dbReference type="ARBA" id="ARBA00022519"/>
    </source>
</evidence>
<feature type="transmembrane region" description="Helical" evidence="8">
    <location>
        <begin position="380"/>
        <end position="400"/>
    </location>
</feature>
<name>A0A8I1GJ71_9HYPH</name>
<feature type="transmembrane region" description="Helical" evidence="8">
    <location>
        <begin position="272"/>
        <end position="295"/>
    </location>
</feature>
<dbReference type="GO" id="GO:0005886">
    <property type="term" value="C:plasma membrane"/>
    <property type="evidence" value="ECO:0007669"/>
    <property type="project" value="UniProtKB-SubCell"/>
</dbReference>
<comment type="similarity">
    <text evidence="8">Belongs to the binding-protein-dependent transport system permease family.</text>
</comment>
<keyword evidence="4" id="KW-0997">Cell inner membrane</keyword>
<dbReference type="EMBL" id="JAEMUK010000079">
    <property type="protein sequence ID" value="MBJ7544552.1"/>
    <property type="molecule type" value="Genomic_DNA"/>
</dbReference>
<feature type="transmembrane region" description="Helical" evidence="8">
    <location>
        <begin position="437"/>
        <end position="463"/>
    </location>
</feature>
<keyword evidence="2 8" id="KW-0813">Transport</keyword>
<dbReference type="InterPro" id="IPR000515">
    <property type="entry name" value="MetI-like"/>
</dbReference>
<keyword evidence="11" id="KW-1185">Reference proteome</keyword>
<accession>A0A8I1GJ71</accession>
<evidence type="ECO:0000259" key="9">
    <source>
        <dbReference type="PROSITE" id="PS50928"/>
    </source>
</evidence>
<sequence>MLPAIVAGGMMLIPLVYLVVRASATERTELAAIVLRPFTLEVTLNTLALVGSVLALTTAIALPLALLVTRTDIPAKRAITILATLPLAIPGYVMAYALIGLSGYYGPLNAFFGLRLPRPEGLFGAALALSLYTFPYVFLNMRAALLGLDPALEESARSLGRSSRAAFLSVTLPHLRPALLSAWLVVALYTLGDYGAIALMRYDVLSSAIFSQYANAFEVNYAAWLALMLLAIAAAFLVLEGALNRGRRLARTGTGTRRSIPVVALGRWRWPALGFAALVHLASLGVPALVIAFWLSRAPADVDWAKVPATVLGTLSVALPAAALAVAIAVPVALVATRWPSRLTYGIERMTYFGYAVPALPFALATVFFTLAVVPALYQTLAILVIALALHSAALAVGPVRVRLLQIGPRVEESARSFGYSAPAAFRSVTLPALSRSVLAGAIFVFIMVAKELPITLLLAPSGFTTMAMNVFSRTHEGMLYEAAPYAALMIAFSAISVALMLRSERDRP</sequence>
<dbReference type="GO" id="GO:0055085">
    <property type="term" value="P:transmembrane transport"/>
    <property type="evidence" value="ECO:0007669"/>
    <property type="project" value="InterPro"/>
</dbReference>
<feature type="domain" description="ABC transmembrane type-1" evidence="9">
    <location>
        <begin position="311"/>
        <end position="502"/>
    </location>
</feature>
<feature type="transmembrane region" description="Helical" evidence="8">
    <location>
        <begin position="178"/>
        <end position="201"/>
    </location>
</feature>
<evidence type="ECO:0000256" key="6">
    <source>
        <dbReference type="ARBA" id="ARBA00022989"/>
    </source>
</evidence>
<feature type="transmembrane region" description="Helical" evidence="8">
    <location>
        <begin position="48"/>
        <end position="67"/>
    </location>
</feature>
<dbReference type="AlphaFoldDB" id="A0A8I1GJ71"/>
<evidence type="ECO:0000256" key="5">
    <source>
        <dbReference type="ARBA" id="ARBA00022692"/>
    </source>
</evidence>
<evidence type="ECO:0000256" key="3">
    <source>
        <dbReference type="ARBA" id="ARBA00022475"/>
    </source>
</evidence>
<feature type="transmembrane region" description="Helical" evidence="8">
    <location>
        <begin position="483"/>
        <end position="502"/>
    </location>
</feature>
<reference evidence="10 11" key="1">
    <citation type="submission" date="2020-12" db="EMBL/GenBank/DDBJ databases">
        <title>Revised draft genomes of Rhodomicrobium vannielii ATCC 17100 and Rhodomicrobium udaipurense JA643.</title>
        <authorList>
            <person name="Conners E.M."/>
            <person name="Davenport E.J."/>
            <person name="Bose A."/>
        </authorList>
    </citation>
    <scope>NUCLEOTIDE SEQUENCE [LARGE SCALE GENOMIC DNA]</scope>
    <source>
        <strain evidence="10 11">JA643</strain>
    </source>
</reference>
<evidence type="ECO:0000256" key="8">
    <source>
        <dbReference type="RuleBase" id="RU363032"/>
    </source>
</evidence>
<feature type="transmembrane region" description="Helical" evidence="8">
    <location>
        <begin position="352"/>
        <end position="374"/>
    </location>
</feature>
<protein>
    <submittedName>
        <fullName evidence="10">Iron ABC transporter permease</fullName>
    </submittedName>
</protein>
<feature type="domain" description="ABC transmembrane type-1" evidence="9">
    <location>
        <begin position="43"/>
        <end position="238"/>
    </location>
</feature>
<evidence type="ECO:0000256" key="1">
    <source>
        <dbReference type="ARBA" id="ARBA00004429"/>
    </source>
</evidence>
<evidence type="ECO:0000256" key="7">
    <source>
        <dbReference type="ARBA" id="ARBA00023136"/>
    </source>
</evidence>
<feature type="transmembrane region" description="Helical" evidence="8">
    <location>
        <begin position="79"/>
        <end position="101"/>
    </location>
</feature>
<keyword evidence="5 8" id="KW-0812">Transmembrane</keyword>
<dbReference type="InterPro" id="IPR035906">
    <property type="entry name" value="MetI-like_sf"/>
</dbReference>